<dbReference type="Ensembl" id="ENSSHAT00000032603.1">
    <property type="protein sequence ID" value="ENSSHAP00000042388.1"/>
    <property type="gene ID" value="ENSSHAG00000030220.1"/>
</dbReference>
<protein>
    <recommendedName>
        <fullName evidence="6">Peptide YY</fullName>
    </recommendedName>
    <alternativeName>
        <fullName evidence="7">Peptide tyrosine tyrosine</fullName>
    </alternativeName>
</protein>
<keyword evidence="11" id="KW-1185">Reference proteome</keyword>
<keyword evidence="9" id="KW-0732">Signal</keyword>
<dbReference type="Pfam" id="PF00159">
    <property type="entry name" value="Hormone_3"/>
    <property type="match status" value="1"/>
</dbReference>
<reference evidence="10" key="2">
    <citation type="submission" date="2025-08" db="UniProtKB">
        <authorList>
            <consortium name="Ensembl"/>
        </authorList>
    </citation>
    <scope>IDENTIFICATION</scope>
</reference>
<keyword evidence="4" id="KW-0027">Amidation</keyword>
<sequence>MMTIWRPGAMSAAQLLALLACLGALVESYPIKPKPPGPKATPEEINRYYDSLRNYLNLITRQRYGKRDSMKAEAQLAERLRTAEETRTASLGKFTPSFPNPFSLHPHLPNHYQVPGKFLKGRDLTGYPLHLTQDLAQDKSSVGLLKIWWFLSLVYL</sequence>
<dbReference type="Gene3D" id="6.10.250.900">
    <property type="match status" value="1"/>
</dbReference>
<comment type="function">
    <text evidence="5">This gut peptide inhibits exocrine pancreatic secretion, has a vasoconstrictory action and inhibitis jejunal and colonic mobility.</text>
</comment>
<organism evidence="10 11">
    <name type="scientific">Sarcophilus harrisii</name>
    <name type="common">Tasmanian devil</name>
    <name type="synonym">Sarcophilus laniarius</name>
    <dbReference type="NCBI Taxonomy" id="9305"/>
    <lineage>
        <taxon>Eukaryota</taxon>
        <taxon>Metazoa</taxon>
        <taxon>Chordata</taxon>
        <taxon>Craniata</taxon>
        <taxon>Vertebrata</taxon>
        <taxon>Euteleostomi</taxon>
        <taxon>Mammalia</taxon>
        <taxon>Metatheria</taxon>
        <taxon>Dasyuromorphia</taxon>
        <taxon>Dasyuridae</taxon>
        <taxon>Sarcophilus</taxon>
    </lineage>
</organism>
<evidence type="ECO:0000256" key="9">
    <source>
        <dbReference type="SAM" id="SignalP"/>
    </source>
</evidence>
<feature type="chain" id="PRO_5029902899" description="Peptide YY" evidence="9">
    <location>
        <begin position="29"/>
        <end position="156"/>
    </location>
</feature>
<evidence type="ECO:0000256" key="3">
    <source>
        <dbReference type="ARBA" id="ARBA00022525"/>
    </source>
</evidence>
<feature type="signal peptide" evidence="9">
    <location>
        <begin position="1"/>
        <end position="28"/>
    </location>
</feature>
<proteinExistence type="inferred from homology"/>
<dbReference type="PROSITE" id="PS51257">
    <property type="entry name" value="PROKAR_LIPOPROTEIN"/>
    <property type="match status" value="1"/>
</dbReference>
<dbReference type="PROSITE" id="PS50276">
    <property type="entry name" value="PANCREATIC_HORMONE_2"/>
    <property type="match status" value="1"/>
</dbReference>
<evidence type="ECO:0000313" key="11">
    <source>
        <dbReference type="Proteomes" id="UP000007648"/>
    </source>
</evidence>
<dbReference type="InterPro" id="IPR020392">
    <property type="entry name" value="Pancreatic_hormone-like_CS"/>
</dbReference>
<accession>A0A7N4PTJ0</accession>
<dbReference type="InterPro" id="IPR001955">
    <property type="entry name" value="Pancreatic_hormone-like"/>
</dbReference>
<dbReference type="Proteomes" id="UP000007648">
    <property type="component" value="Unassembled WGS sequence"/>
</dbReference>
<dbReference type="InParanoid" id="A0A7N4PTJ0"/>
<name>A0A7N4PTJ0_SARHA</name>
<comment type="similarity">
    <text evidence="2 8">Belongs to the NPY family.</text>
</comment>
<dbReference type="PANTHER" id="PTHR10533">
    <property type="entry name" value="NEUROPEPTIDE Y/PANCREATIC HORMONE/PEPTIDE YY"/>
    <property type="match status" value="1"/>
</dbReference>
<keyword evidence="3" id="KW-0964">Secreted</keyword>
<evidence type="ECO:0000256" key="8">
    <source>
        <dbReference type="RuleBase" id="RU000656"/>
    </source>
</evidence>
<evidence type="ECO:0000256" key="5">
    <source>
        <dbReference type="ARBA" id="ARBA00037595"/>
    </source>
</evidence>
<gene>
    <name evidence="10" type="primary">PYY</name>
</gene>
<dbReference type="PRINTS" id="PR00278">
    <property type="entry name" value="PANCHORMONE"/>
</dbReference>
<dbReference type="AlphaFoldDB" id="A0A7N4PTJ0"/>
<evidence type="ECO:0000313" key="10">
    <source>
        <dbReference type="Ensembl" id="ENSSHAP00000042388.1"/>
    </source>
</evidence>
<evidence type="ECO:0000256" key="4">
    <source>
        <dbReference type="ARBA" id="ARBA00022815"/>
    </source>
</evidence>
<dbReference type="GO" id="GO:0007631">
    <property type="term" value="P:feeding behavior"/>
    <property type="evidence" value="ECO:0007669"/>
    <property type="project" value="TreeGrafter"/>
</dbReference>
<dbReference type="GeneTree" id="ENSGT00940000160643"/>
<evidence type="ECO:0000256" key="7">
    <source>
        <dbReference type="ARBA" id="ARBA00042666"/>
    </source>
</evidence>
<reference evidence="10 11" key="1">
    <citation type="journal article" date="2011" name="Proc. Natl. Acad. Sci. U.S.A.">
        <title>Genetic diversity and population structure of the endangered marsupial Sarcophilus harrisii (Tasmanian devil).</title>
        <authorList>
            <person name="Miller W."/>
            <person name="Hayes V.M."/>
            <person name="Ratan A."/>
            <person name="Petersen D.C."/>
            <person name="Wittekindt N.E."/>
            <person name="Miller J."/>
            <person name="Walenz B."/>
            <person name="Knight J."/>
            <person name="Qi J."/>
            <person name="Zhao F."/>
            <person name="Wang Q."/>
            <person name="Bedoya-Reina O.C."/>
            <person name="Katiyar N."/>
            <person name="Tomsho L.P."/>
            <person name="Kasson L.M."/>
            <person name="Hardie R.A."/>
            <person name="Woodbridge P."/>
            <person name="Tindall E.A."/>
            <person name="Bertelsen M.F."/>
            <person name="Dixon D."/>
            <person name="Pyecroft S."/>
            <person name="Helgen K.M."/>
            <person name="Lesk A.M."/>
            <person name="Pringle T.H."/>
            <person name="Patterson N."/>
            <person name="Zhang Y."/>
            <person name="Kreiss A."/>
            <person name="Woods G.M."/>
            <person name="Jones M.E."/>
            <person name="Schuster S.C."/>
        </authorList>
    </citation>
    <scope>NUCLEOTIDE SEQUENCE [LARGE SCALE GENOMIC DNA]</scope>
</reference>
<dbReference type="GO" id="GO:0005184">
    <property type="term" value="F:neuropeptide hormone activity"/>
    <property type="evidence" value="ECO:0007669"/>
    <property type="project" value="TreeGrafter"/>
</dbReference>
<dbReference type="PROSITE" id="PS00265">
    <property type="entry name" value="PANCREATIC_HORMONE_1"/>
    <property type="match status" value="1"/>
</dbReference>
<comment type="subcellular location">
    <subcellularLocation>
        <location evidence="1">Secreted</location>
    </subcellularLocation>
</comment>
<dbReference type="GO" id="GO:0031841">
    <property type="term" value="F:neuropeptide Y receptor binding"/>
    <property type="evidence" value="ECO:0007669"/>
    <property type="project" value="TreeGrafter"/>
</dbReference>
<evidence type="ECO:0000256" key="6">
    <source>
        <dbReference type="ARBA" id="ARBA00040208"/>
    </source>
</evidence>
<reference evidence="10" key="3">
    <citation type="submission" date="2025-09" db="UniProtKB">
        <authorList>
            <consortium name="Ensembl"/>
        </authorList>
    </citation>
    <scope>IDENTIFICATION</scope>
</reference>
<dbReference type="GO" id="GO:0007218">
    <property type="term" value="P:neuropeptide signaling pathway"/>
    <property type="evidence" value="ECO:0007669"/>
    <property type="project" value="TreeGrafter"/>
</dbReference>
<evidence type="ECO:0000256" key="1">
    <source>
        <dbReference type="ARBA" id="ARBA00004613"/>
    </source>
</evidence>
<dbReference type="SMART" id="SM00309">
    <property type="entry name" value="PAH"/>
    <property type="match status" value="1"/>
</dbReference>
<evidence type="ECO:0000256" key="2">
    <source>
        <dbReference type="ARBA" id="ARBA00010022"/>
    </source>
</evidence>
<dbReference type="PANTHER" id="PTHR10533:SF14">
    <property type="entry name" value="PEPTIDE YY-RELATED"/>
    <property type="match status" value="1"/>
</dbReference>
<dbReference type="GO" id="GO:0005615">
    <property type="term" value="C:extracellular space"/>
    <property type="evidence" value="ECO:0007669"/>
    <property type="project" value="TreeGrafter"/>
</dbReference>